<dbReference type="Pfam" id="PF04820">
    <property type="entry name" value="Trp_halogenase"/>
    <property type="match status" value="1"/>
</dbReference>
<reference evidence="3 4" key="1">
    <citation type="journal article" date="2019" name="Nat. Microbiol.">
        <title>Mediterranean grassland soil C-N compound turnover is dependent on rainfall and depth, and is mediated by genomically divergent microorganisms.</title>
        <authorList>
            <person name="Diamond S."/>
            <person name="Andeer P.F."/>
            <person name="Li Z."/>
            <person name="Crits-Christoph A."/>
            <person name="Burstein D."/>
            <person name="Anantharaman K."/>
            <person name="Lane K.R."/>
            <person name="Thomas B.C."/>
            <person name="Pan C."/>
            <person name="Northen T.R."/>
            <person name="Banfield J.F."/>
        </authorList>
    </citation>
    <scope>NUCLEOTIDE SEQUENCE [LARGE SCALE GENOMIC DNA]</scope>
    <source>
        <strain evidence="3">NP_3</strain>
    </source>
</reference>
<dbReference type="InterPro" id="IPR006905">
    <property type="entry name" value="Flavin_halogenase"/>
</dbReference>
<dbReference type="GO" id="GO:0004497">
    <property type="term" value="F:monooxygenase activity"/>
    <property type="evidence" value="ECO:0007669"/>
    <property type="project" value="InterPro"/>
</dbReference>
<keyword evidence="2" id="KW-1133">Transmembrane helix</keyword>
<organism evidence="3 4">
    <name type="scientific">Candidatus Segetimicrobium genomatis</name>
    <dbReference type="NCBI Taxonomy" id="2569760"/>
    <lineage>
        <taxon>Bacteria</taxon>
        <taxon>Bacillati</taxon>
        <taxon>Candidatus Sysuimicrobiota</taxon>
        <taxon>Candidatus Sysuimicrobiia</taxon>
        <taxon>Candidatus Sysuimicrobiales</taxon>
        <taxon>Candidatus Segetimicrobiaceae</taxon>
        <taxon>Candidatus Segetimicrobium</taxon>
    </lineage>
</organism>
<proteinExistence type="inferred from homology"/>
<feature type="transmembrane region" description="Helical" evidence="2">
    <location>
        <begin position="29"/>
        <end position="50"/>
    </location>
</feature>
<evidence type="ECO:0000256" key="2">
    <source>
        <dbReference type="SAM" id="Phobius"/>
    </source>
</evidence>
<gene>
    <name evidence="3" type="ORF">E6H00_17820</name>
</gene>
<dbReference type="SUPFAM" id="SSF51905">
    <property type="entry name" value="FAD/NAD(P)-binding domain"/>
    <property type="match status" value="1"/>
</dbReference>
<dbReference type="InterPro" id="IPR036188">
    <property type="entry name" value="FAD/NAD-bd_sf"/>
</dbReference>
<evidence type="ECO:0000313" key="3">
    <source>
        <dbReference type="EMBL" id="TMI86639.1"/>
    </source>
</evidence>
<name>A0A537JSX5_9BACT</name>
<evidence type="ECO:0000313" key="4">
    <source>
        <dbReference type="Proteomes" id="UP000318509"/>
    </source>
</evidence>
<comment type="caution">
    <text evidence="3">The sequence shown here is derived from an EMBL/GenBank/DDBJ whole genome shotgun (WGS) entry which is preliminary data.</text>
</comment>
<keyword evidence="2" id="KW-0472">Membrane</keyword>
<dbReference type="EMBL" id="VBAK01000192">
    <property type="protein sequence ID" value="TMI86639.1"/>
    <property type="molecule type" value="Genomic_DNA"/>
</dbReference>
<accession>A0A537JSX5</accession>
<feature type="non-terminal residue" evidence="3">
    <location>
        <position position="115"/>
    </location>
</feature>
<keyword evidence="2" id="KW-0812">Transmembrane</keyword>
<comment type="similarity">
    <text evidence="1">Belongs to the flavin-dependent halogenase family. Bacterial tryptophan halogenase subfamily.</text>
</comment>
<dbReference type="AlphaFoldDB" id="A0A537JSX5"/>
<sequence>MTTATLFNYSYSPTSGRNPHPAPVPVRRIVIVGGGTAGWMTALILARSLIARGVEITLLESPTVGIIGVGEGSTPWLRGFFDSLGLEESEWMPACHATYKCGIRFDGWSTKPGFG</sequence>
<dbReference type="Proteomes" id="UP000318509">
    <property type="component" value="Unassembled WGS sequence"/>
</dbReference>
<protein>
    <submittedName>
        <fullName evidence="3">Tryptophan 7-halogenase</fullName>
    </submittedName>
</protein>
<dbReference type="PANTHER" id="PTHR43747:SF4">
    <property type="entry name" value="FLAVIN-DEPENDENT TRYPTOPHAN HALOGENASE"/>
    <property type="match status" value="1"/>
</dbReference>
<dbReference type="InterPro" id="IPR050816">
    <property type="entry name" value="Flavin-dep_Halogenase_NPB"/>
</dbReference>
<dbReference type="Gene3D" id="3.50.50.60">
    <property type="entry name" value="FAD/NAD(P)-binding domain"/>
    <property type="match status" value="1"/>
</dbReference>
<dbReference type="PANTHER" id="PTHR43747">
    <property type="entry name" value="FAD-BINDING PROTEIN"/>
    <property type="match status" value="1"/>
</dbReference>
<evidence type="ECO:0000256" key="1">
    <source>
        <dbReference type="ARBA" id="ARBA00038396"/>
    </source>
</evidence>